<evidence type="ECO:0000256" key="8">
    <source>
        <dbReference type="PROSITE-ProRule" id="PRU00357"/>
    </source>
</evidence>
<keyword evidence="5" id="KW-0862">Zinc</keyword>
<dbReference type="PANTHER" id="PTHR31319">
    <property type="entry name" value="ZINC FINGER PROTEIN CONSTANS-LIKE 4"/>
    <property type="match status" value="1"/>
</dbReference>
<evidence type="ECO:0000256" key="5">
    <source>
        <dbReference type="ARBA" id="ARBA00022833"/>
    </source>
</evidence>
<dbReference type="GO" id="GO:0009909">
    <property type="term" value="P:regulation of flower development"/>
    <property type="evidence" value="ECO:0007669"/>
    <property type="project" value="InterPro"/>
</dbReference>
<dbReference type="SMART" id="SM00336">
    <property type="entry name" value="BBOX"/>
    <property type="match status" value="2"/>
</dbReference>
<keyword evidence="3" id="KW-0479">Metal-binding</keyword>
<dbReference type="CDD" id="cd19821">
    <property type="entry name" value="Bbox1_BBX-like"/>
    <property type="match status" value="1"/>
</dbReference>
<keyword evidence="6 8" id="KW-0539">Nucleus</keyword>
<evidence type="ECO:0000256" key="2">
    <source>
        <dbReference type="ARBA" id="ARBA00010024"/>
    </source>
</evidence>
<evidence type="ECO:0000313" key="13">
    <source>
        <dbReference type="EMBL" id="BAJ08387.1"/>
    </source>
</evidence>
<dbReference type="GO" id="GO:0005634">
    <property type="term" value="C:nucleus"/>
    <property type="evidence" value="ECO:0007669"/>
    <property type="project" value="UniProtKB-SubCell"/>
</dbReference>
<feature type="domain" description="B box-type" evidence="10">
    <location>
        <begin position="74"/>
        <end position="121"/>
    </location>
</feature>
<dbReference type="InterPro" id="IPR010402">
    <property type="entry name" value="CCT_domain"/>
</dbReference>
<evidence type="ECO:0000256" key="9">
    <source>
        <dbReference type="SAM" id="MobiDB-lite"/>
    </source>
</evidence>
<evidence type="ECO:0000259" key="11">
    <source>
        <dbReference type="PROSITE" id="PS51017"/>
    </source>
</evidence>
<dbReference type="Pfam" id="PF00643">
    <property type="entry name" value="zf-B_box"/>
    <property type="match status" value="1"/>
</dbReference>
<dbReference type="GO" id="GO:0008270">
    <property type="term" value="F:zinc ion binding"/>
    <property type="evidence" value="ECO:0007669"/>
    <property type="project" value="UniProtKB-KW"/>
</dbReference>
<evidence type="ECO:0000256" key="3">
    <source>
        <dbReference type="ARBA" id="ARBA00022723"/>
    </source>
</evidence>
<evidence type="ECO:0000259" key="10">
    <source>
        <dbReference type="PROSITE" id="PS50119"/>
    </source>
</evidence>
<evidence type="ECO:0000256" key="1">
    <source>
        <dbReference type="ARBA" id="ARBA00004123"/>
    </source>
</evidence>
<comment type="similarity">
    <text evidence="2">Belongs to the CONSTANS family.</text>
</comment>
<dbReference type="PANTHER" id="PTHR31319:SF39">
    <property type="entry name" value="ZINC FINGER PROTEIN CONSTANS-LIKE 1"/>
    <property type="match status" value="1"/>
</dbReference>
<dbReference type="AlphaFoldDB" id="D6RR97"/>
<dbReference type="Pfam" id="PF06203">
    <property type="entry name" value="CCT"/>
    <property type="match status" value="1"/>
</dbReference>
<dbReference type="InterPro" id="IPR000315">
    <property type="entry name" value="Znf_B-box"/>
</dbReference>
<evidence type="ECO:0000256" key="6">
    <source>
        <dbReference type="ARBA" id="ARBA00023242"/>
    </source>
</evidence>
<sequence>MNYNFGGNVFDQEVGVGGEGGGGGGEGSGCPWARPCDGCRAAPSVVYCRADAAYLCASCDARVHAANRVASRHERVRVCEACEQAPAALACRADAAALCVACDVQVHSANPLARRHQRVPVAPLPAITIPATSVLAEAVVATATVLGGKDEEVDSWIILSKDSNNNNNNNNSNSSNNGMYFGEVDEYFDLVRYNSYYDNNNNDNSNSNSSNNDNDNDNDNNNNSNSSNNGMYFGEVDEYFDLVRYNSYYDNNNNDNSNSNSSNNDNDNDNDNNNNSNSSNNGMYFGEVDEYFDLVGYNSYYDNRIENNQDQQYGMHEQQEQQQQQQEMQKEFAEKEGSECVVPSQITMLSEQQHSGYGVVGADQAASMTAGVSAYTDSISNSISFSSMEAGIVPDSTVIDMPNSSILTPAGAINLFSGPSLQMSLHFSSMDREARVLRYREKKKARKFEKTIRYETRKAYAEARPRIKGRFAKRSDVQIEVDQMFSTAALSDSSYGTVPWF</sequence>
<feature type="domain" description="CCT" evidence="11">
    <location>
        <begin position="432"/>
        <end position="474"/>
    </location>
</feature>
<feature type="region of interest" description="Disordered" evidence="9">
    <location>
        <begin position="195"/>
        <end position="232"/>
    </location>
</feature>
<reference evidence="12" key="1">
    <citation type="submission" date="2007-04" db="EMBL/GenBank/DDBJ databases">
        <title>Sequence variation of Hd1 controlling heading date in rice.</title>
        <authorList>
            <person name="Fujino K."/>
            <person name="Sekiguchi H."/>
        </authorList>
    </citation>
    <scope>NUCLEOTIDE SEQUENCE</scope>
</reference>
<protein>
    <submittedName>
        <fullName evidence="12">Hd1</fullName>
    </submittedName>
    <submittedName>
        <fullName evidence="13">Heading date 1</fullName>
    </submittedName>
</protein>
<feature type="compositionally biased region" description="Low complexity" evidence="9">
    <location>
        <begin position="195"/>
        <end position="229"/>
    </location>
</feature>
<feature type="region of interest" description="Disordered" evidence="9">
    <location>
        <begin position="247"/>
        <end position="284"/>
    </location>
</feature>
<dbReference type="PROSITE" id="PS51017">
    <property type="entry name" value="CCT"/>
    <property type="match status" value="1"/>
</dbReference>
<proteinExistence type="inferred from homology"/>
<dbReference type="PROSITE" id="PS50119">
    <property type="entry name" value="ZF_BBOX"/>
    <property type="match status" value="2"/>
</dbReference>
<feature type="compositionally biased region" description="Low complexity" evidence="9">
    <location>
        <begin position="313"/>
        <end position="327"/>
    </location>
</feature>
<gene>
    <name evidence="12" type="primary">Hd1</name>
</gene>
<feature type="domain" description="B box-type" evidence="10">
    <location>
        <begin position="36"/>
        <end position="78"/>
    </location>
</feature>
<dbReference type="InterPro" id="IPR045281">
    <property type="entry name" value="CONSTANS-like"/>
</dbReference>
<evidence type="ECO:0000256" key="4">
    <source>
        <dbReference type="ARBA" id="ARBA00022771"/>
    </source>
</evidence>
<evidence type="ECO:0000256" key="7">
    <source>
        <dbReference type="PROSITE-ProRule" id="PRU00024"/>
    </source>
</evidence>
<comment type="subcellular location">
    <subcellularLocation>
        <location evidence="1 8">Nucleus</location>
    </subcellularLocation>
</comment>
<name>D6RR97_ORYSJ</name>
<evidence type="ECO:0000313" key="12">
    <source>
        <dbReference type="EMBL" id="BAJ08370.1"/>
    </source>
</evidence>
<feature type="compositionally biased region" description="Low complexity" evidence="9">
    <location>
        <begin position="247"/>
        <end position="281"/>
    </location>
</feature>
<dbReference type="InterPro" id="IPR049808">
    <property type="entry name" value="CONSTANS-like_Bbox1"/>
</dbReference>
<feature type="region of interest" description="Disordered" evidence="9">
    <location>
        <begin position="313"/>
        <end position="336"/>
    </location>
</feature>
<dbReference type="EMBL" id="AB300058">
    <property type="protein sequence ID" value="BAJ08370.1"/>
    <property type="molecule type" value="Genomic_DNA"/>
</dbReference>
<accession>D6RR97</accession>
<dbReference type="EMBL" id="AB438976">
    <property type="protein sequence ID" value="BAJ08387.1"/>
    <property type="molecule type" value="Genomic_DNA"/>
</dbReference>
<organism evidence="12">
    <name type="scientific">Oryza sativa subsp. japonica</name>
    <name type="common">Rice</name>
    <dbReference type="NCBI Taxonomy" id="39947"/>
    <lineage>
        <taxon>Eukaryota</taxon>
        <taxon>Viridiplantae</taxon>
        <taxon>Streptophyta</taxon>
        <taxon>Embryophyta</taxon>
        <taxon>Tracheophyta</taxon>
        <taxon>Spermatophyta</taxon>
        <taxon>Magnoliopsida</taxon>
        <taxon>Liliopsida</taxon>
        <taxon>Poales</taxon>
        <taxon>Poaceae</taxon>
        <taxon>BOP clade</taxon>
        <taxon>Oryzoideae</taxon>
        <taxon>Oryzeae</taxon>
        <taxon>Oryzinae</taxon>
        <taxon>Oryza</taxon>
        <taxon>Oryza sativa</taxon>
    </lineage>
</organism>
<keyword evidence="4 7" id="KW-0863">Zinc-finger</keyword>